<feature type="signal peptide" evidence="10">
    <location>
        <begin position="1"/>
        <end position="20"/>
    </location>
</feature>
<keyword evidence="8" id="KW-0768">Sushi</keyword>
<organism evidence="13 14">
    <name type="scientific">Coilia grayii</name>
    <name type="common">Gray's grenadier anchovy</name>
    <dbReference type="NCBI Taxonomy" id="363190"/>
    <lineage>
        <taxon>Eukaryota</taxon>
        <taxon>Metazoa</taxon>
        <taxon>Chordata</taxon>
        <taxon>Craniata</taxon>
        <taxon>Vertebrata</taxon>
        <taxon>Euteleostomi</taxon>
        <taxon>Actinopterygii</taxon>
        <taxon>Neopterygii</taxon>
        <taxon>Teleostei</taxon>
        <taxon>Clupei</taxon>
        <taxon>Clupeiformes</taxon>
        <taxon>Clupeoidei</taxon>
        <taxon>Engraulidae</taxon>
        <taxon>Coilinae</taxon>
        <taxon>Coilia</taxon>
    </lineage>
</organism>
<gene>
    <name evidence="13" type="ORF">ACEWY4_011466</name>
</gene>
<comment type="caution">
    <text evidence="7">Lacks conserved residue(s) required for the propagation of feature annotation.</text>
</comment>
<feature type="region of interest" description="Disordered" evidence="9">
    <location>
        <begin position="132"/>
        <end position="168"/>
    </location>
</feature>
<evidence type="ECO:0000256" key="3">
    <source>
        <dbReference type="ARBA" id="ARBA00022530"/>
    </source>
</evidence>
<dbReference type="FunFam" id="2.10.25.10:FF:000010">
    <property type="entry name" value="Pro-epidermal growth factor"/>
    <property type="match status" value="1"/>
</dbReference>
<dbReference type="PROSITE" id="PS01187">
    <property type="entry name" value="EGF_CA"/>
    <property type="match status" value="1"/>
</dbReference>
<evidence type="ECO:0000256" key="10">
    <source>
        <dbReference type="SAM" id="SignalP"/>
    </source>
</evidence>
<dbReference type="Proteomes" id="UP001591681">
    <property type="component" value="Unassembled WGS sequence"/>
</dbReference>
<keyword evidence="14" id="KW-1185">Reference proteome</keyword>
<reference evidence="13 14" key="1">
    <citation type="submission" date="2024-09" db="EMBL/GenBank/DDBJ databases">
        <title>A chromosome-level genome assembly of Gray's grenadier anchovy, Coilia grayii.</title>
        <authorList>
            <person name="Fu Z."/>
        </authorList>
    </citation>
    <scope>NUCLEOTIDE SEQUENCE [LARGE SCALE GENOMIC DNA]</scope>
    <source>
        <strain evidence="13">G4</strain>
        <tissue evidence="13">Muscle</tissue>
    </source>
</reference>
<dbReference type="InterPro" id="IPR000436">
    <property type="entry name" value="Sushi_SCR_CCP_dom"/>
</dbReference>
<evidence type="ECO:0000259" key="11">
    <source>
        <dbReference type="PROSITE" id="PS50026"/>
    </source>
</evidence>
<dbReference type="InterPro" id="IPR050751">
    <property type="entry name" value="ECM_structural_protein"/>
</dbReference>
<dbReference type="PANTHER" id="PTHR24034">
    <property type="entry name" value="EGF-LIKE DOMAIN-CONTAINING PROTEIN"/>
    <property type="match status" value="1"/>
</dbReference>
<dbReference type="InterPro" id="IPR035976">
    <property type="entry name" value="Sushi/SCR/CCP_sf"/>
</dbReference>
<keyword evidence="6 8" id="KW-1015">Disulfide bond</keyword>
<dbReference type="PROSITE" id="PS50923">
    <property type="entry name" value="SUSHI"/>
    <property type="match status" value="1"/>
</dbReference>
<keyword evidence="10" id="KW-0732">Signal</keyword>
<evidence type="ECO:0000256" key="4">
    <source>
        <dbReference type="ARBA" id="ARBA00022536"/>
    </source>
</evidence>
<dbReference type="InterPro" id="IPR000742">
    <property type="entry name" value="EGF"/>
</dbReference>
<dbReference type="InterPro" id="IPR000152">
    <property type="entry name" value="EGF-type_Asp/Asn_hydroxyl_site"/>
</dbReference>
<evidence type="ECO:0000259" key="12">
    <source>
        <dbReference type="PROSITE" id="PS50923"/>
    </source>
</evidence>
<evidence type="ECO:0000313" key="13">
    <source>
        <dbReference type="EMBL" id="KAL2094154.1"/>
    </source>
</evidence>
<accession>A0ABD1K4S9</accession>
<evidence type="ECO:0000256" key="1">
    <source>
        <dbReference type="ARBA" id="ARBA00004498"/>
    </source>
</evidence>
<dbReference type="InterPro" id="IPR009030">
    <property type="entry name" value="Growth_fac_rcpt_cys_sf"/>
</dbReference>
<keyword evidence="5" id="KW-0677">Repeat</keyword>
<feature type="domain" description="Sushi" evidence="12">
    <location>
        <begin position="79"/>
        <end position="136"/>
    </location>
</feature>
<dbReference type="Pfam" id="PF22914">
    <property type="entry name" value="Fibulin_C"/>
    <property type="match status" value="1"/>
</dbReference>
<comment type="similarity">
    <text evidence="2">Belongs to the fibulin family.</text>
</comment>
<protein>
    <recommendedName>
        <fullName evidence="15">Fibulin 7</fullName>
    </recommendedName>
</protein>
<evidence type="ECO:0000256" key="6">
    <source>
        <dbReference type="ARBA" id="ARBA00023157"/>
    </source>
</evidence>
<dbReference type="PROSITE" id="PS00010">
    <property type="entry name" value="ASX_HYDROXYL"/>
    <property type="match status" value="1"/>
</dbReference>
<dbReference type="InterPro" id="IPR018097">
    <property type="entry name" value="EGF_Ca-bd_CS"/>
</dbReference>
<dbReference type="SMART" id="SM00181">
    <property type="entry name" value="EGF"/>
    <property type="match status" value="2"/>
</dbReference>
<evidence type="ECO:0000256" key="8">
    <source>
        <dbReference type="PROSITE-ProRule" id="PRU00302"/>
    </source>
</evidence>
<dbReference type="PROSITE" id="PS01186">
    <property type="entry name" value="EGF_2"/>
    <property type="match status" value="1"/>
</dbReference>
<evidence type="ECO:0000256" key="5">
    <source>
        <dbReference type="ARBA" id="ARBA00022737"/>
    </source>
</evidence>
<dbReference type="PANTHER" id="PTHR24034:SF146">
    <property type="entry name" value="FIBULIN-7-LIKE"/>
    <property type="match status" value="1"/>
</dbReference>
<dbReference type="Pfam" id="PF00084">
    <property type="entry name" value="Sushi"/>
    <property type="match status" value="1"/>
</dbReference>
<sequence>MKECIFVVAFCVCQLSLCYAQTDCPSSVELQNALRQVHKLLTAHETSYIQSLRNLRKKLNLLKNNTTKAGVKGGSNSTATCPVPETLANGRRLGGVLAVGHEVHFLCGAGYELVGSQTRTCQESLRWSGQQPHCRRQADSSVTSPTTPVSPLRSATLSPTTPAPPLPSASLSDFVRASRCIHLQGSTHCTCEGGFALTGTDNSICTDIDECELYRRTQSVRLCMHNCLNTAGSYRCVCPTGYILGRDGHSCQDVNECETSQQSCAHGKVCVNTYGGYECVEAKCPHFRNATYVKTSPLRCERNPCMAWDKACLQAPSSVSFHYMAVVSNMSAPRVLFRVSAARLLGDTLRFGLLGNRGQRHFSVQRSSQTTGQLLLVAPPHGPATLHAEVEMSELEKRKLLGRYVTKVTLFVSPYAF</sequence>
<feature type="chain" id="PRO_5044748990" description="Fibulin 7" evidence="10">
    <location>
        <begin position="21"/>
        <end position="417"/>
    </location>
</feature>
<feature type="compositionally biased region" description="Low complexity" evidence="9">
    <location>
        <begin position="140"/>
        <end position="160"/>
    </location>
</feature>
<dbReference type="AlphaFoldDB" id="A0ABD1K4S9"/>
<keyword evidence="3" id="KW-0964">Secreted</keyword>
<dbReference type="InterPro" id="IPR026823">
    <property type="entry name" value="cEGF"/>
</dbReference>
<dbReference type="CDD" id="cd00054">
    <property type="entry name" value="EGF_CA"/>
    <property type="match status" value="2"/>
</dbReference>
<dbReference type="CDD" id="cd00033">
    <property type="entry name" value="CCP"/>
    <property type="match status" value="1"/>
</dbReference>
<evidence type="ECO:0000256" key="7">
    <source>
        <dbReference type="PROSITE-ProRule" id="PRU00076"/>
    </source>
</evidence>
<dbReference type="Gene3D" id="2.10.70.10">
    <property type="entry name" value="Complement Module, domain 1"/>
    <property type="match status" value="1"/>
</dbReference>
<feature type="disulfide bond" evidence="8">
    <location>
        <begin position="107"/>
        <end position="134"/>
    </location>
</feature>
<dbReference type="EMBL" id="JBHFQA010000009">
    <property type="protein sequence ID" value="KAL2094154.1"/>
    <property type="molecule type" value="Genomic_DNA"/>
</dbReference>
<keyword evidence="3" id="KW-0272">Extracellular matrix</keyword>
<dbReference type="SUPFAM" id="SSF57184">
    <property type="entry name" value="Growth factor receptor domain"/>
    <property type="match status" value="1"/>
</dbReference>
<evidence type="ECO:0000256" key="2">
    <source>
        <dbReference type="ARBA" id="ARBA00006127"/>
    </source>
</evidence>
<evidence type="ECO:0000313" key="14">
    <source>
        <dbReference type="Proteomes" id="UP001591681"/>
    </source>
</evidence>
<dbReference type="SMART" id="SM00179">
    <property type="entry name" value="EGF_CA"/>
    <property type="match status" value="2"/>
</dbReference>
<comment type="caution">
    <text evidence="13">The sequence shown here is derived from an EMBL/GenBank/DDBJ whole genome shotgun (WGS) entry which is preliminary data.</text>
</comment>
<dbReference type="Pfam" id="PF12662">
    <property type="entry name" value="cEGF"/>
    <property type="match status" value="1"/>
</dbReference>
<evidence type="ECO:0000256" key="9">
    <source>
        <dbReference type="SAM" id="MobiDB-lite"/>
    </source>
</evidence>
<dbReference type="InterPro" id="IPR001881">
    <property type="entry name" value="EGF-like_Ca-bd_dom"/>
</dbReference>
<keyword evidence="4 7" id="KW-0245">EGF-like domain</keyword>
<dbReference type="SUPFAM" id="SSF57535">
    <property type="entry name" value="Complement control module/SCR domain"/>
    <property type="match status" value="1"/>
</dbReference>
<dbReference type="PROSITE" id="PS50026">
    <property type="entry name" value="EGF_3"/>
    <property type="match status" value="1"/>
</dbReference>
<comment type="subcellular location">
    <subcellularLocation>
        <location evidence="1">Secreted</location>
        <location evidence="1">Extracellular space</location>
        <location evidence="1">Extracellular matrix</location>
    </subcellularLocation>
</comment>
<proteinExistence type="inferred from homology"/>
<dbReference type="SMART" id="SM00032">
    <property type="entry name" value="CCP"/>
    <property type="match status" value="1"/>
</dbReference>
<name>A0ABD1K4S9_9TELE</name>
<evidence type="ECO:0008006" key="15">
    <source>
        <dbReference type="Google" id="ProtNLM"/>
    </source>
</evidence>
<feature type="domain" description="EGF-like" evidence="11">
    <location>
        <begin position="207"/>
        <end position="252"/>
    </location>
</feature>
<dbReference type="InterPro" id="IPR055088">
    <property type="entry name" value="Fibulin_C"/>
</dbReference>
<dbReference type="Gene3D" id="2.10.25.10">
    <property type="entry name" value="Laminin"/>
    <property type="match status" value="3"/>
</dbReference>